<keyword evidence="3" id="KW-1185">Reference proteome</keyword>
<evidence type="ECO:0008006" key="4">
    <source>
        <dbReference type="Google" id="ProtNLM"/>
    </source>
</evidence>
<evidence type="ECO:0000256" key="1">
    <source>
        <dbReference type="SAM" id="Phobius"/>
    </source>
</evidence>
<gene>
    <name evidence="2" type="ORF">Aru02nite_06120</name>
</gene>
<proteinExistence type="predicted"/>
<dbReference type="AlphaFoldDB" id="A0A8J3J784"/>
<comment type="caution">
    <text evidence="2">The sequence shown here is derived from an EMBL/GenBank/DDBJ whole genome shotgun (WGS) entry which is preliminary data.</text>
</comment>
<keyword evidence="1" id="KW-1133">Transmembrane helix</keyword>
<organism evidence="2 3">
    <name type="scientific">Actinocatenispora rupis</name>
    <dbReference type="NCBI Taxonomy" id="519421"/>
    <lineage>
        <taxon>Bacteria</taxon>
        <taxon>Bacillati</taxon>
        <taxon>Actinomycetota</taxon>
        <taxon>Actinomycetes</taxon>
        <taxon>Micromonosporales</taxon>
        <taxon>Micromonosporaceae</taxon>
        <taxon>Actinocatenispora</taxon>
    </lineage>
</organism>
<dbReference type="Proteomes" id="UP000612808">
    <property type="component" value="Unassembled WGS sequence"/>
</dbReference>
<sequence length="199" mass="21385">MRAVRIARWFRCRLRRGGNPLRRRSDRIEGFAALVAVLLLLIVMPVGAIVGRHETALAARSAAAHRTGTYRTTAVLLADVPVIVGADGTAGYGARLPVPARWQTPTGPRTGRIDATSGLRHGATVPIWVNRTGRVVDPPAGSFQVVSTGVAAGLGVLFGSGVAIALGYAGLRLLLDRRRFAGWEREWRRFGPRGNHRVG</sequence>
<dbReference type="PANTHER" id="PTHR42305:SF1">
    <property type="entry name" value="MEMBRANE PROTEIN RV1733C-RELATED"/>
    <property type="match status" value="1"/>
</dbReference>
<feature type="transmembrane region" description="Helical" evidence="1">
    <location>
        <begin position="150"/>
        <end position="175"/>
    </location>
</feature>
<dbReference type="InterPro" id="IPR039708">
    <property type="entry name" value="MT1774/Rv1733c-like"/>
</dbReference>
<accession>A0A8J3J784</accession>
<name>A0A8J3J784_9ACTN</name>
<evidence type="ECO:0000313" key="3">
    <source>
        <dbReference type="Proteomes" id="UP000612808"/>
    </source>
</evidence>
<evidence type="ECO:0000313" key="2">
    <source>
        <dbReference type="EMBL" id="GID09723.1"/>
    </source>
</evidence>
<protein>
    <recommendedName>
        <fullName evidence="4">Integral membrane protein</fullName>
    </recommendedName>
</protein>
<dbReference type="PANTHER" id="PTHR42305">
    <property type="entry name" value="MEMBRANE PROTEIN RV1733C-RELATED"/>
    <property type="match status" value="1"/>
</dbReference>
<feature type="transmembrane region" description="Helical" evidence="1">
    <location>
        <begin position="31"/>
        <end position="51"/>
    </location>
</feature>
<keyword evidence="1" id="KW-0472">Membrane</keyword>
<reference evidence="2" key="1">
    <citation type="submission" date="2021-01" db="EMBL/GenBank/DDBJ databases">
        <title>Whole genome shotgun sequence of Actinocatenispora rupis NBRC 107355.</title>
        <authorList>
            <person name="Komaki H."/>
            <person name="Tamura T."/>
        </authorList>
    </citation>
    <scope>NUCLEOTIDE SEQUENCE</scope>
    <source>
        <strain evidence="2">NBRC 107355</strain>
    </source>
</reference>
<keyword evidence="1" id="KW-0812">Transmembrane</keyword>
<dbReference type="RefSeq" id="WP_203654695.1">
    <property type="nucleotide sequence ID" value="NZ_BAAAZM010000002.1"/>
</dbReference>
<dbReference type="EMBL" id="BOMB01000003">
    <property type="protein sequence ID" value="GID09723.1"/>
    <property type="molecule type" value="Genomic_DNA"/>
</dbReference>